<gene>
    <name evidence="3" type="ORF">SAMN05660991_00667</name>
</gene>
<dbReference type="PANTHER" id="PTHR34075:SF5">
    <property type="entry name" value="BLR3430 PROTEIN"/>
    <property type="match status" value="1"/>
</dbReference>
<feature type="domain" description="ChsH2 rubredoxin-like zinc ribbon" evidence="2">
    <location>
        <begin position="29"/>
        <end position="63"/>
    </location>
</feature>
<dbReference type="InterPro" id="IPR012340">
    <property type="entry name" value="NA-bd_OB-fold"/>
</dbReference>
<evidence type="ECO:0000313" key="3">
    <source>
        <dbReference type="EMBL" id="SEO54925.1"/>
    </source>
</evidence>
<feature type="domain" description="ChsH2 C-terminal OB-fold" evidence="1">
    <location>
        <begin position="69"/>
        <end position="140"/>
    </location>
</feature>
<accession>A0A1H8QL05</accession>
<dbReference type="EMBL" id="FOEE01000002">
    <property type="protein sequence ID" value="SEO54925.1"/>
    <property type="molecule type" value="Genomic_DNA"/>
</dbReference>
<evidence type="ECO:0008006" key="5">
    <source>
        <dbReference type="Google" id="ProtNLM"/>
    </source>
</evidence>
<dbReference type="Proteomes" id="UP000198960">
    <property type="component" value="Unassembled WGS sequence"/>
</dbReference>
<dbReference type="Pfam" id="PF12172">
    <property type="entry name" value="zf-ChsH2"/>
    <property type="match status" value="1"/>
</dbReference>
<dbReference type="AlphaFoldDB" id="A0A1H8QL05"/>
<dbReference type="Gene3D" id="6.10.30.10">
    <property type="match status" value="1"/>
</dbReference>
<name>A0A1H8QL05_9ACTN</name>
<protein>
    <recommendedName>
        <fullName evidence="5">DUF35 domain-containing protein</fullName>
    </recommendedName>
</protein>
<dbReference type="OrthoDB" id="7470921at2"/>
<dbReference type="Pfam" id="PF01796">
    <property type="entry name" value="OB_ChsH2_C"/>
    <property type="match status" value="1"/>
</dbReference>
<evidence type="ECO:0000313" key="4">
    <source>
        <dbReference type="Proteomes" id="UP000198960"/>
    </source>
</evidence>
<dbReference type="InterPro" id="IPR022002">
    <property type="entry name" value="ChsH2_Znr"/>
</dbReference>
<organism evidence="3 4">
    <name type="scientific">Trujillonella endophytica</name>
    <dbReference type="NCBI Taxonomy" id="673521"/>
    <lineage>
        <taxon>Bacteria</taxon>
        <taxon>Bacillati</taxon>
        <taxon>Actinomycetota</taxon>
        <taxon>Actinomycetes</taxon>
        <taxon>Geodermatophilales</taxon>
        <taxon>Geodermatophilaceae</taxon>
        <taxon>Trujillonella</taxon>
    </lineage>
</organism>
<dbReference type="STRING" id="673521.SAMN05660991_00667"/>
<evidence type="ECO:0000259" key="1">
    <source>
        <dbReference type="Pfam" id="PF01796"/>
    </source>
</evidence>
<proteinExistence type="predicted"/>
<evidence type="ECO:0000259" key="2">
    <source>
        <dbReference type="Pfam" id="PF12172"/>
    </source>
</evidence>
<keyword evidence="4" id="KW-1185">Reference proteome</keyword>
<reference evidence="4" key="1">
    <citation type="submission" date="2016-10" db="EMBL/GenBank/DDBJ databases">
        <authorList>
            <person name="Varghese N."/>
            <person name="Submissions S."/>
        </authorList>
    </citation>
    <scope>NUCLEOTIDE SEQUENCE [LARGE SCALE GENOMIC DNA]</scope>
    <source>
        <strain evidence="4">DSM 45413</strain>
    </source>
</reference>
<dbReference type="RefSeq" id="WP_091940183.1">
    <property type="nucleotide sequence ID" value="NZ_FOEE01000002.1"/>
</dbReference>
<dbReference type="SUPFAM" id="SSF50249">
    <property type="entry name" value="Nucleic acid-binding proteins"/>
    <property type="match status" value="1"/>
</dbReference>
<dbReference type="PANTHER" id="PTHR34075">
    <property type="entry name" value="BLR3430 PROTEIN"/>
    <property type="match status" value="1"/>
</dbReference>
<sequence length="156" mass="16491">MTAVERPEARPVDTQRPVPVPDELSAPFWAAAARHELTLARCSDCGTLTHPPDLVCDACGSTSPRFAATPVDGRGVVRSWTVVRQSFLPGFADLVPFVLVDVQLVDPALAGQPDVRLVGRLLDGVDAPLSAGAAVRVAFEQLRPDLAVPAFELAAS</sequence>
<dbReference type="InterPro" id="IPR002878">
    <property type="entry name" value="ChsH2_C"/>
</dbReference>
<dbReference type="InterPro" id="IPR052513">
    <property type="entry name" value="Thioester_dehydratase-like"/>
</dbReference>